<proteinExistence type="predicted"/>
<name>A0A6A6G285_9PEZI</name>
<keyword evidence="3" id="KW-0496">Mitochondrion</keyword>
<evidence type="ECO:0000256" key="1">
    <source>
        <dbReference type="ARBA" id="ARBA00004173"/>
    </source>
</evidence>
<keyword evidence="2" id="KW-0689">Ribosomal protein</keyword>
<evidence type="ECO:0000256" key="3">
    <source>
        <dbReference type="ARBA" id="ARBA00023128"/>
    </source>
</evidence>
<dbReference type="InterPro" id="IPR040049">
    <property type="entry name" value="Ribosomal_mS25/mL61"/>
</dbReference>
<sequence length="202" mass="22307">MAGGLGLRVRKLQTKLLAMRLGPGALKLPKEVSRINLRFAPKMWNGHLGPRKFWRHELVRLKYHNPAVSITIDRTATNDDDPLMTVFFAPKDAPKTSGTDTGGTAPTTSTSGDKVASDSAATERTESVTMAWKKEEEILDDLIRLTKATQVQPTAEEKAQLRQLAEEAERSKRDSDRCLAVEAEKKRQEAILAEARGETAAN</sequence>
<feature type="region of interest" description="Disordered" evidence="5">
    <location>
        <begin position="150"/>
        <end position="177"/>
    </location>
</feature>
<evidence type="ECO:0000256" key="4">
    <source>
        <dbReference type="ARBA" id="ARBA00023274"/>
    </source>
</evidence>
<feature type="compositionally biased region" description="Basic and acidic residues" evidence="5">
    <location>
        <begin position="155"/>
        <end position="177"/>
    </location>
</feature>
<evidence type="ECO:0000256" key="5">
    <source>
        <dbReference type="SAM" id="MobiDB-lite"/>
    </source>
</evidence>
<dbReference type="SUPFAM" id="SSF52833">
    <property type="entry name" value="Thioredoxin-like"/>
    <property type="match status" value="1"/>
</dbReference>
<dbReference type="GO" id="GO:0005840">
    <property type="term" value="C:ribosome"/>
    <property type="evidence" value="ECO:0007669"/>
    <property type="project" value="UniProtKB-KW"/>
</dbReference>
<dbReference type="InterPro" id="IPR036249">
    <property type="entry name" value="Thioredoxin-like_sf"/>
</dbReference>
<keyword evidence="4" id="KW-0687">Ribonucleoprotein</keyword>
<keyword evidence="8" id="KW-1185">Reference proteome</keyword>
<dbReference type="PANTHER" id="PTHR13274">
    <property type="entry name" value="MITOCHONDRIAL RIBOSOMAL PROTEIN S25"/>
    <property type="match status" value="1"/>
</dbReference>
<dbReference type="Proteomes" id="UP000799538">
    <property type="component" value="Unassembled WGS sequence"/>
</dbReference>
<dbReference type="GO" id="GO:0005739">
    <property type="term" value="C:mitochondrion"/>
    <property type="evidence" value="ECO:0007669"/>
    <property type="project" value="UniProtKB-SubCell"/>
</dbReference>
<evidence type="ECO:0000313" key="7">
    <source>
        <dbReference type="EMBL" id="KAF2219540.1"/>
    </source>
</evidence>
<dbReference type="EMBL" id="ML992516">
    <property type="protein sequence ID" value="KAF2219540.1"/>
    <property type="molecule type" value="Genomic_DNA"/>
</dbReference>
<dbReference type="AlphaFoldDB" id="A0A6A6G285"/>
<evidence type="ECO:0000313" key="8">
    <source>
        <dbReference type="Proteomes" id="UP000799538"/>
    </source>
</evidence>
<dbReference type="GO" id="GO:1990904">
    <property type="term" value="C:ribonucleoprotein complex"/>
    <property type="evidence" value="ECO:0007669"/>
    <property type="project" value="UniProtKB-KW"/>
</dbReference>
<accession>A0A6A6G285</accession>
<dbReference type="Pfam" id="PF05047">
    <property type="entry name" value="L51_S25_CI-B8"/>
    <property type="match status" value="1"/>
</dbReference>
<gene>
    <name evidence="7" type="ORF">BDZ85DRAFT_43380</name>
</gene>
<dbReference type="InterPro" id="IPR007741">
    <property type="entry name" value="Ribosomal_mL43/mS25/NADH_DH"/>
</dbReference>
<feature type="compositionally biased region" description="Low complexity" evidence="5">
    <location>
        <begin position="96"/>
        <end position="112"/>
    </location>
</feature>
<evidence type="ECO:0000259" key="6">
    <source>
        <dbReference type="SMART" id="SM00916"/>
    </source>
</evidence>
<protein>
    <recommendedName>
        <fullName evidence="6">Ribosomal protein/NADH dehydrogenase domain-containing protein</fullName>
    </recommendedName>
</protein>
<feature type="region of interest" description="Disordered" evidence="5">
    <location>
        <begin position="89"/>
        <end position="127"/>
    </location>
</feature>
<dbReference type="OrthoDB" id="1696305at2759"/>
<dbReference type="PANTHER" id="PTHR13274:SF2">
    <property type="entry name" value="SMALL RIBOSOMAL SUBUNIT PROTEIN MS25"/>
    <property type="match status" value="1"/>
</dbReference>
<reference evidence="8" key="1">
    <citation type="journal article" date="2020" name="Stud. Mycol.">
        <title>101 Dothideomycetes genomes: A test case for predicting lifestyles and emergence of pathogens.</title>
        <authorList>
            <person name="Haridas S."/>
            <person name="Albert R."/>
            <person name="Binder M."/>
            <person name="Bloem J."/>
            <person name="LaButti K."/>
            <person name="Salamov A."/>
            <person name="Andreopoulos B."/>
            <person name="Baker S."/>
            <person name="Barry K."/>
            <person name="Bills G."/>
            <person name="Bluhm B."/>
            <person name="Cannon C."/>
            <person name="Castanera R."/>
            <person name="Culley D."/>
            <person name="Daum C."/>
            <person name="Ezra D."/>
            <person name="Gonzalez J."/>
            <person name="Henrissat B."/>
            <person name="Kuo A."/>
            <person name="Liang C."/>
            <person name="Lipzen A."/>
            <person name="Lutzoni F."/>
            <person name="Magnuson J."/>
            <person name="Mondo S."/>
            <person name="Nolan M."/>
            <person name="Ohm R."/>
            <person name="Pangilinan J."/>
            <person name="Park H.-J."/>
            <person name="Ramirez L."/>
            <person name="Alfaro M."/>
            <person name="Sun H."/>
            <person name="Tritt A."/>
            <person name="Yoshinaga Y."/>
            <person name="Zwiers L.-H."/>
            <person name="Turgeon B."/>
            <person name="Goodwin S."/>
            <person name="Spatafora J."/>
            <person name="Crous P."/>
            <person name="Grigoriev I."/>
        </authorList>
    </citation>
    <scope>NUCLEOTIDE SEQUENCE [LARGE SCALE GENOMIC DNA]</scope>
    <source>
        <strain evidence="8">CECT 20119</strain>
    </source>
</reference>
<dbReference type="GO" id="GO:0003735">
    <property type="term" value="F:structural constituent of ribosome"/>
    <property type="evidence" value="ECO:0007669"/>
    <property type="project" value="InterPro"/>
</dbReference>
<dbReference type="SMART" id="SM00916">
    <property type="entry name" value="L51_S25_CI-B8"/>
    <property type="match status" value="1"/>
</dbReference>
<feature type="domain" description="Ribosomal protein/NADH dehydrogenase" evidence="6">
    <location>
        <begin position="42"/>
        <end position="149"/>
    </location>
</feature>
<organism evidence="7 8">
    <name type="scientific">Elsinoe ampelina</name>
    <dbReference type="NCBI Taxonomy" id="302913"/>
    <lineage>
        <taxon>Eukaryota</taxon>
        <taxon>Fungi</taxon>
        <taxon>Dikarya</taxon>
        <taxon>Ascomycota</taxon>
        <taxon>Pezizomycotina</taxon>
        <taxon>Dothideomycetes</taxon>
        <taxon>Dothideomycetidae</taxon>
        <taxon>Myriangiales</taxon>
        <taxon>Elsinoaceae</taxon>
        <taxon>Elsinoe</taxon>
    </lineage>
</organism>
<evidence type="ECO:0000256" key="2">
    <source>
        <dbReference type="ARBA" id="ARBA00022980"/>
    </source>
</evidence>
<comment type="subcellular location">
    <subcellularLocation>
        <location evidence="1">Mitochondrion</location>
    </subcellularLocation>
</comment>